<keyword evidence="1" id="KW-1133">Transmembrane helix</keyword>
<proteinExistence type="predicted"/>
<reference evidence="2 3" key="1">
    <citation type="journal article" date="2019" name="BMC Genomics">
        <title>New insights from Opisthorchis felineus genome: update on genomics of the epidemiologically important liver flukes.</title>
        <authorList>
            <person name="Ershov N.I."/>
            <person name="Mordvinov V.A."/>
            <person name="Prokhortchouk E.B."/>
            <person name="Pakharukova M.Y."/>
            <person name="Gunbin K.V."/>
            <person name="Ustyantsev K."/>
            <person name="Genaev M.A."/>
            <person name="Blinov A.G."/>
            <person name="Mazur A."/>
            <person name="Boulygina E."/>
            <person name="Tsygankova S."/>
            <person name="Khrameeva E."/>
            <person name="Chekanov N."/>
            <person name="Fan G."/>
            <person name="Xiao A."/>
            <person name="Zhang H."/>
            <person name="Xu X."/>
            <person name="Yang H."/>
            <person name="Solovyev V."/>
            <person name="Lee S.M."/>
            <person name="Liu X."/>
            <person name="Afonnikov D.A."/>
            <person name="Skryabin K.G."/>
        </authorList>
    </citation>
    <scope>NUCLEOTIDE SEQUENCE [LARGE SCALE GENOMIC DNA]</scope>
    <source>
        <strain evidence="2">AK-0245</strain>
        <tissue evidence="2">Whole organism</tissue>
    </source>
</reference>
<protein>
    <submittedName>
        <fullName evidence="2">Uncharacterized protein</fullName>
    </submittedName>
</protein>
<feature type="transmembrane region" description="Helical" evidence="1">
    <location>
        <begin position="97"/>
        <end position="116"/>
    </location>
</feature>
<dbReference type="AlphaFoldDB" id="A0A4S2LJV7"/>
<feature type="transmembrane region" description="Helical" evidence="1">
    <location>
        <begin position="38"/>
        <end position="59"/>
    </location>
</feature>
<gene>
    <name evidence="2" type="ORF">CRM22_008271</name>
</gene>
<keyword evidence="1" id="KW-0812">Transmembrane</keyword>
<sequence>MLFPSSFLYYSHQVIPTSPPLPGQQPSSVQFPSIVVGPPLYCSLVVAAPFSPPLVFLFFFTVSSRGAHKSVSFAIVLFSILTISLSLRYSQILLPRHFIAGAFLYLSWFASTVRFLEIAPIDQANFILFFFDSVCQRGWLGSRPRRLGHGPHSSDM</sequence>
<evidence type="ECO:0000256" key="1">
    <source>
        <dbReference type="SAM" id="Phobius"/>
    </source>
</evidence>
<evidence type="ECO:0000313" key="3">
    <source>
        <dbReference type="Proteomes" id="UP000308267"/>
    </source>
</evidence>
<dbReference type="EMBL" id="SJOL01008189">
    <property type="protein sequence ID" value="TGZ60898.1"/>
    <property type="molecule type" value="Genomic_DNA"/>
</dbReference>
<keyword evidence="1" id="KW-0472">Membrane</keyword>
<keyword evidence="3" id="KW-1185">Reference proteome</keyword>
<organism evidence="2 3">
    <name type="scientific">Opisthorchis felineus</name>
    <dbReference type="NCBI Taxonomy" id="147828"/>
    <lineage>
        <taxon>Eukaryota</taxon>
        <taxon>Metazoa</taxon>
        <taxon>Spiralia</taxon>
        <taxon>Lophotrochozoa</taxon>
        <taxon>Platyhelminthes</taxon>
        <taxon>Trematoda</taxon>
        <taxon>Digenea</taxon>
        <taxon>Opisthorchiida</taxon>
        <taxon>Opisthorchiata</taxon>
        <taxon>Opisthorchiidae</taxon>
        <taxon>Opisthorchis</taxon>
    </lineage>
</organism>
<feature type="transmembrane region" description="Helical" evidence="1">
    <location>
        <begin position="71"/>
        <end position="91"/>
    </location>
</feature>
<name>A0A4S2LJV7_OPIFE</name>
<evidence type="ECO:0000313" key="2">
    <source>
        <dbReference type="EMBL" id="TGZ60898.1"/>
    </source>
</evidence>
<comment type="caution">
    <text evidence="2">The sequence shown here is derived from an EMBL/GenBank/DDBJ whole genome shotgun (WGS) entry which is preliminary data.</text>
</comment>
<dbReference type="Proteomes" id="UP000308267">
    <property type="component" value="Unassembled WGS sequence"/>
</dbReference>
<accession>A0A4S2LJV7</accession>